<sequence>MDRPTTWITTFQEMSEEEKQHSLGMLIQNSDMESRRTLKTLVEPFFKKDFLRLLPKEISLQILKHFTANDLSKIAFTSKTWNILSEDVGIWKNLCRVDDIKLLPPLIARSLGWKNWVKPVKDDDSNKGPCRAILSTPLCTPEHTRSDPDAESKQQLQVCYDRCTWKAEYLRARRTRINWNKGTPTKRCELRGHQNHVITCLHVHTNIIVTCGDDNTLKIWDPVDGSCRFTLDRHSGGVWTSELSPDGKILISGSTDRTVKVWNTETGQLIHELTGHSSTVRCMALNKKILVTGSRDCTLRVWNIETGKLIKVLHGHLAAVRCVQFDGERIISGAYDYFVKVWNVETGMCIHNLVGHSNRVYAVLFDPVNDIIVSGSLDTTIMIWCARTGHPLQTLVGHQSLTSDMILRGETLISGNADATIKIWNIKSGECIHTLSGENKHASAVTCVKLVDNKYIASSSDDGTVKLWCAKSGVHIQDLLKLDTAGNGGCIWKISTTDTMLIAAVGSRGNNQTEDTRVIMMDFDAGYPE</sequence>
<name>A0AC35UI78_9BILA</name>
<evidence type="ECO:0000313" key="2">
    <source>
        <dbReference type="WBParaSite" id="RSKR_0001172000.1"/>
    </source>
</evidence>
<dbReference type="WBParaSite" id="RSKR_0001172000.1">
    <property type="protein sequence ID" value="RSKR_0001172000.1"/>
    <property type="gene ID" value="RSKR_0001172000"/>
</dbReference>
<protein>
    <submittedName>
        <fullName evidence="2">F-box domain-containing protein</fullName>
    </submittedName>
</protein>
<accession>A0AC35UI78</accession>
<organism evidence="1 2">
    <name type="scientific">Rhabditophanes sp. KR3021</name>
    <dbReference type="NCBI Taxonomy" id="114890"/>
    <lineage>
        <taxon>Eukaryota</taxon>
        <taxon>Metazoa</taxon>
        <taxon>Ecdysozoa</taxon>
        <taxon>Nematoda</taxon>
        <taxon>Chromadorea</taxon>
        <taxon>Rhabditida</taxon>
        <taxon>Tylenchina</taxon>
        <taxon>Panagrolaimomorpha</taxon>
        <taxon>Strongyloidoidea</taxon>
        <taxon>Alloionematidae</taxon>
        <taxon>Rhabditophanes</taxon>
    </lineage>
</organism>
<reference evidence="2" key="1">
    <citation type="submission" date="2016-11" db="UniProtKB">
        <authorList>
            <consortium name="WormBaseParasite"/>
        </authorList>
    </citation>
    <scope>IDENTIFICATION</scope>
    <source>
        <strain evidence="2">KR3021</strain>
    </source>
</reference>
<evidence type="ECO:0000313" key="1">
    <source>
        <dbReference type="Proteomes" id="UP000095286"/>
    </source>
</evidence>
<proteinExistence type="predicted"/>
<dbReference type="Proteomes" id="UP000095286">
    <property type="component" value="Unplaced"/>
</dbReference>